<reference evidence="2" key="2">
    <citation type="journal article" date="2015" name="Data Brief">
        <title>Shoot transcriptome of the giant reed, Arundo donax.</title>
        <authorList>
            <person name="Barrero R.A."/>
            <person name="Guerrero F.D."/>
            <person name="Moolhuijzen P."/>
            <person name="Goolsby J.A."/>
            <person name="Tidwell J."/>
            <person name="Bellgard S.E."/>
            <person name="Bellgard M.I."/>
        </authorList>
    </citation>
    <scope>NUCLEOTIDE SEQUENCE</scope>
    <source>
        <tissue evidence="2">Shoot tissue taken approximately 20 cm above the soil surface</tissue>
    </source>
</reference>
<evidence type="ECO:0000256" key="1">
    <source>
        <dbReference type="SAM" id="MobiDB-lite"/>
    </source>
</evidence>
<accession>A0A0A9A4B4</accession>
<reference evidence="2" key="1">
    <citation type="submission" date="2014-09" db="EMBL/GenBank/DDBJ databases">
        <authorList>
            <person name="Magalhaes I.L.F."/>
            <person name="Oliveira U."/>
            <person name="Santos F.R."/>
            <person name="Vidigal T.H.D.A."/>
            <person name="Brescovit A.D."/>
            <person name="Santos A.J."/>
        </authorList>
    </citation>
    <scope>NUCLEOTIDE SEQUENCE</scope>
    <source>
        <tissue evidence="2">Shoot tissue taken approximately 20 cm above the soil surface</tissue>
    </source>
</reference>
<organism evidence="2">
    <name type="scientific">Arundo donax</name>
    <name type="common">Giant reed</name>
    <name type="synonym">Donax arundinaceus</name>
    <dbReference type="NCBI Taxonomy" id="35708"/>
    <lineage>
        <taxon>Eukaryota</taxon>
        <taxon>Viridiplantae</taxon>
        <taxon>Streptophyta</taxon>
        <taxon>Embryophyta</taxon>
        <taxon>Tracheophyta</taxon>
        <taxon>Spermatophyta</taxon>
        <taxon>Magnoliopsida</taxon>
        <taxon>Liliopsida</taxon>
        <taxon>Poales</taxon>
        <taxon>Poaceae</taxon>
        <taxon>PACMAD clade</taxon>
        <taxon>Arundinoideae</taxon>
        <taxon>Arundineae</taxon>
        <taxon>Arundo</taxon>
    </lineage>
</organism>
<evidence type="ECO:0000313" key="2">
    <source>
        <dbReference type="EMBL" id="JAD46489.1"/>
    </source>
</evidence>
<sequence length="33" mass="3493">MGGDANAGTRCQNGSSSIIRLGDGRRSRNLERS</sequence>
<protein>
    <submittedName>
        <fullName evidence="2">Uncharacterized protein</fullName>
    </submittedName>
</protein>
<name>A0A0A9A4B4_ARUDO</name>
<feature type="compositionally biased region" description="Basic and acidic residues" evidence="1">
    <location>
        <begin position="22"/>
        <end position="33"/>
    </location>
</feature>
<feature type="region of interest" description="Disordered" evidence="1">
    <location>
        <begin position="1"/>
        <end position="33"/>
    </location>
</feature>
<feature type="compositionally biased region" description="Polar residues" evidence="1">
    <location>
        <begin position="9"/>
        <end position="18"/>
    </location>
</feature>
<dbReference type="EMBL" id="GBRH01251406">
    <property type="protein sequence ID" value="JAD46489.1"/>
    <property type="molecule type" value="Transcribed_RNA"/>
</dbReference>
<dbReference type="AlphaFoldDB" id="A0A0A9A4B4"/>
<proteinExistence type="predicted"/>